<keyword evidence="4" id="KW-1185">Reference proteome</keyword>
<reference evidence="4" key="1">
    <citation type="journal article" date="2017" name="bioRxiv">
        <title>Comparative analysis of the genomes of Stylophora pistillata and Acropora digitifera provides evidence for extensive differences between species of corals.</title>
        <authorList>
            <person name="Voolstra C.R."/>
            <person name="Li Y."/>
            <person name="Liew Y.J."/>
            <person name="Baumgarten S."/>
            <person name="Zoccola D."/>
            <person name="Flot J.-F."/>
            <person name="Tambutte S."/>
            <person name="Allemand D."/>
            <person name="Aranda M."/>
        </authorList>
    </citation>
    <scope>NUCLEOTIDE SEQUENCE [LARGE SCALE GENOMIC DNA]</scope>
</reference>
<dbReference type="AlphaFoldDB" id="A0A2B4RJT5"/>
<feature type="compositionally biased region" description="Acidic residues" evidence="1">
    <location>
        <begin position="236"/>
        <end position="245"/>
    </location>
</feature>
<dbReference type="PANTHER" id="PTHR31751">
    <property type="entry name" value="SI:CH211-108C17.2-RELATED-RELATED"/>
    <property type="match status" value="1"/>
</dbReference>
<evidence type="ECO:0000313" key="4">
    <source>
        <dbReference type="Proteomes" id="UP000225706"/>
    </source>
</evidence>
<dbReference type="EMBL" id="LSMT01000499">
    <property type="protein sequence ID" value="PFX17073.1"/>
    <property type="molecule type" value="Genomic_DNA"/>
</dbReference>
<evidence type="ECO:0000313" key="3">
    <source>
        <dbReference type="EMBL" id="PFX17073.1"/>
    </source>
</evidence>
<evidence type="ECO:0000256" key="1">
    <source>
        <dbReference type="SAM" id="MobiDB-lite"/>
    </source>
</evidence>
<protein>
    <recommendedName>
        <fullName evidence="2">Integrase core domain-containing protein</fullName>
    </recommendedName>
</protein>
<dbReference type="InterPro" id="IPR058913">
    <property type="entry name" value="Integrase_dom_put"/>
</dbReference>
<organism evidence="3 4">
    <name type="scientific">Stylophora pistillata</name>
    <name type="common">Smooth cauliflower coral</name>
    <dbReference type="NCBI Taxonomy" id="50429"/>
    <lineage>
        <taxon>Eukaryota</taxon>
        <taxon>Metazoa</taxon>
        <taxon>Cnidaria</taxon>
        <taxon>Anthozoa</taxon>
        <taxon>Hexacorallia</taxon>
        <taxon>Scleractinia</taxon>
        <taxon>Astrocoeniina</taxon>
        <taxon>Pocilloporidae</taxon>
        <taxon>Stylophora</taxon>
    </lineage>
</organism>
<gene>
    <name evidence="3" type="ORF">AWC38_SpisGene18627</name>
</gene>
<dbReference type="STRING" id="50429.A0A2B4RJT5"/>
<dbReference type="PANTHER" id="PTHR31751:SF44">
    <property type="entry name" value="SI:CH211-211K8.4-RELATED"/>
    <property type="match status" value="1"/>
</dbReference>
<name>A0A2B4RJT5_STYPI</name>
<feature type="domain" description="Integrase core" evidence="2">
    <location>
        <begin position="150"/>
        <end position="213"/>
    </location>
</feature>
<sequence>MPVVIKTWKEEQEKLVERLSDLEGGVVLSGDGRSDSPGHSAKYGAFTVIEQRINKVLDVQLVQELVKVDALAKQKDCKNAELGRKSIINHLYWIAETAPEGDGDMLEAMWKSVINHIQDIHDGHSEFYPKCAHGDLDDDDRDKEWLRPYNELIDCELDTDLHALHYVFVPIINRALKQFQGAYNNHSLRTEHNWTPLMIWTNGILSSEHASETGVQDFYDRANQDINTESYGIDPDGPESNEFDLSDVTVPPTELKKKIKLHDN</sequence>
<dbReference type="Pfam" id="PF24764">
    <property type="entry name" value="rva_4"/>
    <property type="match status" value="1"/>
</dbReference>
<evidence type="ECO:0000259" key="2">
    <source>
        <dbReference type="Pfam" id="PF24764"/>
    </source>
</evidence>
<comment type="caution">
    <text evidence="3">The sequence shown here is derived from an EMBL/GenBank/DDBJ whole genome shotgun (WGS) entry which is preliminary data.</text>
</comment>
<feature type="region of interest" description="Disordered" evidence="1">
    <location>
        <begin position="227"/>
        <end position="248"/>
    </location>
</feature>
<dbReference type="Proteomes" id="UP000225706">
    <property type="component" value="Unassembled WGS sequence"/>
</dbReference>
<accession>A0A2B4RJT5</accession>
<proteinExistence type="predicted"/>